<evidence type="ECO:0000256" key="1">
    <source>
        <dbReference type="ARBA" id="ARBA00007992"/>
    </source>
</evidence>
<name>A0A9P6QKM6_9FUNG</name>
<dbReference type="EMBL" id="JAAAJA010000001">
    <property type="protein sequence ID" value="KAG0267724.1"/>
    <property type="molecule type" value="Genomic_DNA"/>
</dbReference>
<accession>A0A9P6QKM6</accession>
<dbReference type="OrthoDB" id="10029326at2759"/>
<dbReference type="SUPFAM" id="SSF51905">
    <property type="entry name" value="FAD/NAD(P)-binding domain"/>
    <property type="match status" value="1"/>
</dbReference>
<evidence type="ECO:0000256" key="2">
    <source>
        <dbReference type="ARBA" id="ARBA00022630"/>
    </source>
</evidence>
<proteinExistence type="inferred from homology"/>
<evidence type="ECO:0000256" key="4">
    <source>
        <dbReference type="ARBA" id="ARBA00023002"/>
    </source>
</evidence>
<protein>
    <recommendedName>
        <fullName evidence="5">FAD-binding domain-containing protein</fullName>
    </recommendedName>
</protein>
<dbReference type="Gene3D" id="3.50.50.60">
    <property type="entry name" value="FAD/NAD(P)-binding domain"/>
    <property type="match status" value="1"/>
</dbReference>
<dbReference type="InterPro" id="IPR002938">
    <property type="entry name" value="FAD-bd"/>
</dbReference>
<feature type="domain" description="FAD-binding" evidence="5">
    <location>
        <begin position="301"/>
        <end position="351"/>
    </location>
</feature>
<evidence type="ECO:0000259" key="5">
    <source>
        <dbReference type="Pfam" id="PF01494"/>
    </source>
</evidence>
<comment type="caution">
    <text evidence="6">The sequence shown here is derived from an EMBL/GenBank/DDBJ whole genome shotgun (WGS) entry which is preliminary data.</text>
</comment>
<keyword evidence="7" id="KW-1185">Reference proteome</keyword>
<dbReference type="InterPro" id="IPR036188">
    <property type="entry name" value="FAD/NAD-bd_sf"/>
</dbReference>
<keyword evidence="2" id="KW-0285">Flavoprotein</keyword>
<comment type="similarity">
    <text evidence="1">Belongs to the paxM FAD-dependent monooxygenase family.</text>
</comment>
<dbReference type="InterPro" id="IPR050562">
    <property type="entry name" value="FAD_mOase_fung"/>
</dbReference>
<dbReference type="Pfam" id="PF01494">
    <property type="entry name" value="FAD_binding_3"/>
    <property type="match status" value="2"/>
</dbReference>
<keyword evidence="3" id="KW-0274">FAD</keyword>
<sequence length="457" mass="50836">MPSPSNVRVIIVGGGIGGLSLANMFEKAGISYIILEKATRIRALGSSLGLDASSLPVMEQLGLLPDFYRVSSPVRHFNFYNDNVKSIGMIDFSDLEEIGGYPAIILDRPSFYNILLKNIPRNRILYNKRVLSITQDEDGATARCADGSAYLGDVIVGADGAYSAVRQNIYKSLKQKGKLSSNDDKPLGYNQHCLVGVSRPLDPEEYTCLKRNFTDFEIVIPKSDPFYAVYMPLPNNRISWAVIQNVEKGDAQTGEGFRFSEWGPEATMEMANFVRHQPNPFNGGTLGDIIDNTPRDLITKIMLEEKFFEAWHEDRVVLLGDACHKVVPSAGLGANLAVLEAVHLCNLLVDMPTVSLKDITSVFEVYYEQRGTIAKAALSKSRQFGKAMGDRGPVSQFVRKVFFNHIPDWMTRLSNTQRIQYRPQLHFLPQAPERGTVKGKPQEPRLFGAPFKDAVPV</sequence>
<organism evidence="6 7">
    <name type="scientific">Mortierella polycephala</name>
    <dbReference type="NCBI Taxonomy" id="41804"/>
    <lineage>
        <taxon>Eukaryota</taxon>
        <taxon>Fungi</taxon>
        <taxon>Fungi incertae sedis</taxon>
        <taxon>Mucoromycota</taxon>
        <taxon>Mortierellomycotina</taxon>
        <taxon>Mortierellomycetes</taxon>
        <taxon>Mortierellales</taxon>
        <taxon>Mortierellaceae</taxon>
        <taxon>Mortierella</taxon>
    </lineage>
</organism>
<dbReference type="PRINTS" id="PR00420">
    <property type="entry name" value="RNGMNOXGNASE"/>
</dbReference>
<dbReference type="PANTHER" id="PTHR47356">
    <property type="entry name" value="FAD-DEPENDENT MONOOXYGENASE ASQG-RELATED"/>
    <property type="match status" value="1"/>
</dbReference>
<evidence type="ECO:0000313" key="7">
    <source>
        <dbReference type="Proteomes" id="UP000726737"/>
    </source>
</evidence>
<evidence type="ECO:0000313" key="6">
    <source>
        <dbReference type="EMBL" id="KAG0267724.1"/>
    </source>
</evidence>
<dbReference type="AlphaFoldDB" id="A0A9P6QKM6"/>
<evidence type="ECO:0000256" key="3">
    <source>
        <dbReference type="ARBA" id="ARBA00022827"/>
    </source>
</evidence>
<feature type="domain" description="FAD-binding" evidence="5">
    <location>
        <begin position="7"/>
        <end position="178"/>
    </location>
</feature>
<dbReference type="GO" id="GO:0071949">
    <property type="term" value="F:FAD binding"/>
    <property type="evidence" value="ECO:0007669"/>
    <property type="project" value="InterPro"/>
</dbReference>
<dbReference type="PANTHER" id="PTHR47356:SF2">
    <property type="entry name" value="FAD-BINDING DOMAIN-CONTAINING PROTEIN-RELATED"/>
    <property type="match status" value="1"/>
</dbReference>
<keyword evidence="4" id="KW-0560">Oxidoreductase</keyword>
<reference evidence="6" key="1">
    <citation type="journal article" date="2020" name="Fungal Divers.">
        <title>Resolving the Mortierellaceae phylogeny through synthesis of multi-gene phylogenetics and phylogenomics.</title>
        <authorList>
            <person name="Vandepol N."/>
            <person name="Liber J."/>
            <person name="Desiro A."/>
            <person name="Na H."/>
            <person name="Kennedy M."/>
            <person name="Barry K."/>
            <person name="Grigoriev I.V."/>
            <person name="Miller A.N."/>
            <person name="O'Donnell K."/>
            <person name="Stajich J.E."/>
            <person name="Bonito G."/>
        </authorList>
    </citation>
    <scope>NUCLEOTIDE SEQUENCE</scope>
    <source>
        <strain evidence="6">KOD948</strain>
    </source>
</reference>
<dbReference type="Proteomes" id="UP000726737">
    <property type="component" value="Unassembled WGS sequence"/>
</dbReference>
<dbReference type="GO" id="GO:0004497">
    <property type="term" value="F:monooxygenase activity"/>
    <property type="evidence" value="ECO:0007669"/>
    <property type="project" value="InterPro"/>
</dbReference>
<gene>
    <name evidence="6" type="ORF">BG011_000036</name>
</gene>